<evidence type="ECO:0000313" key="4">
    <source>
        <dbReference type="Proteomes" id="UP000739284"/>
    </source>
</evidence>
<protein>
    <recommendedName>
        <fullName evidence="2">ProQ/FinO domain-containing protein</fullName>
    </recommendedName>
</protein>
<keyword evidence="4" id="KW-1185">Reference proteome</keyword>
<dbReference type="Proteomes" id="UP000739284">
    <property type="component" value="Unassembled WGS sequence"/>
</dbReference>
<accession>A0ABS6LA93</accession>
<dbReference type="Pfam" id="PF04352">
    <property type="entry name" value="ProQ"/>
    <property type="match status" value="1"/>
</dbReference>
<gene>
    <name evidence="3" type="ORF">J1784_00640</name>
</gene>
<organism evidence="3 4">
    <name type="scientific">Rahnella ecdela</name>
    <dbReference type="NCBI Taxonomy" id="2816250"/>
    <lineage>
        <taxon>Bacteria</taxon>
        <taxon>Pseudomonadati</taxon>
        <taxon>Pseudomonadota</taxon>
        <taxon>Gammaproteobacteria</taxon>
        <taxon>Enterobacterales</taxon>
        <taxon>Yersiniaceae</taxon>
        <taxon>Rahnella</taxon>
    </lineage>
</organism>
<comment type="caution">
    <text evidence="3">The sequence shown here is derived from an EMBL/GenBank/DDBJ whole genome shotgun (WGS) entry which is preliminary data.</text>
</comment>
<name>A0ABS6LA93_9GAMM</name>
<dbReference type="InterPro" id="IPR016103">
    <property type="entry name" value="ProQ/FinO"/>
</dbReference>
<sequence>MDVNKTILTLKRKPKHPVPEPAQDTAVLVKRNRAQAKPGPKPTEPKKPRTPRSIPVSEAYALLTPFWPALFDRENVHLMKINVLQDLIRNEDRRGISLSNKMLKRSVKAISRSPAYLERMAVGQSRFDIEGKALGEVTEHEYKYILARRFTIKTHSVSDS</sequence>
<feature type="region of interest" description="Disordered" evidence="1">
    <location>
        <begin position="1"/>
        <end position="53"/>
    </location>
</feature>
<evidence type="ECO:0000313" key="3">
    <source>
        <dbReference type="EMBL" id="MBU9843561.1"/>
    </source>
</evidence>
<evidence type="ECO:0000259" key="2">
    <source>
        <dbReference type="Pfam" id="PF04352"/>
    </source>
</evidence>
<dbReference type="EMBL" id="JAFMOY010000084">
    <property type="protein sequence ID" value="MBU9843561.1"/>
    <property type="molecule type" value="Genomic_DNA"/>
</dbReference>
<feature type="domain" description="ProQ/FinO" evidence="2">
    <location>
        <begin position="56"/>
        <end position="150"/>
    </location>
</feature>
<dbReference type="RefSeq" id="WP_217147623.1">
    <property type="nucleotide sequence ID" value="NZ_JAFMOY010000084.1"/>
</dbReference>
<reference evidence="3 4" key="1">
    <citation type="submission" date="2021-03" db="EMBL/GenBank/DDBJ databases">
        <title>Five novel Rahnella species.</title>
        <authorList>
            <person name="Brady C."/>
            <person name="Asselin J."/>
            <person name="Beer S."/>
            <person name="Bruberg M.B."/>
            <person name="Crampton B."/>
            <person name="Venter S."/>
            <person name="Arnold D."/>
            <person name="Denman S."/>
        </authorList>
    </citation>
    <scope>NUCLEOTIDE SEQUENCE [LARGE SCALE GENOMIC DNA]</scope>
    <source>
        <strain evidence="3 4">FRB 231</strain>
    </source>
</reference>
<proteinExistence type="predicted"/>
<evidence type="ECO:0000256" key="1">
    <source>
        <dbReference type="SAM" id="MobiDB-lite"/>
    </source>
</evidence>